<dbReference type="InterPro" id="IPR039576">
    <property type="entry name" value="APBB1/2/3"/>
</dbReference>
<dbReference type="Gene3D" id="2.20.70.10">
    <property type="match status" value="1"/>
</dbReference>
<dbReference type="GeneID" id="106474095"/>
<dbReference type="PROSITE" id="PS01179">
    <property type="entry name" value="PID"/>
    <property type="match status" value="1"/>
</dbReference>
<feature type="region of interest" description="Disordered" evidence="2">
    <location>
        <begin position="148"/>
        <end position="247"/>
    </location>
</feature>
<feature type="compositionally biased region" description="Polar residues" evidence="2">
    <location>
        <begin position="86"/>
        <end position="105"/>
    </location>
</feature>
<feature type="region of interest" description="Disordered" evidence="2">
    <location>
        <begin position="287"/>
        <end position="314"/>
    </location>
</feature>
<dbReference type="Proteomes" id="UP000694941">
    <property type="component" value="Unplaced"/>
</dbReference>
<dbReference type="InterPro" id="IPR036020">
    <property type="entry name" value="WW_dom_sf"/>
</dbReference>
<evidence type="ECO:0000259" key="3">
    <source>
        <dbReference type="PROSITE" id="PS01179"/>
    </source>
</evidence>
<dbReference type="Pfam" id="PF00640">
    <property type="entry name" value="PID"/>
    <property type="match status" value="1"/>
</dbReference>
<dbReference type="InterPro" id="IPR011993">
    <property type="entry name" value="PH-like_dom_sf"/>
</dbReference>
<dbReference type="SUPFAM" id="SSF50729">
    <property type="entry name" value="PH domain-like"/>
    <property type="match status" value="2"/>
</dbReference>
<evidence type="ECO:0000256" key="2">
    <source>
        <dbReference type="SAM" id="MobiDB-lite"/>
    </source>
</evidence>
<evidence type="ECO:0000259" key="4">
    <source>
        <dbReference type="PROSITE" id="PS50020"/>
    </source>
</evidence>
<dbReference type="CDD" id="cd01272">
    <property type="entry name" value="PTB1_Fe65"/>
    <property type="match status" value="1"/>
</dbReference>
<accession>A0ABM1TQN2</accession>
<reference evidence="6" key="1">
    <citation type="submission" date="2025-08" db="UniProtKB">
        <authorList>
            <consortium name="RefSeq"/>
        </authorList>
    </citation>
    <scope>IDENTIFICATION</scope>
    <source>
        <tissue evidence="6">Muscle</tissue>
    </source>
</reference>
<feature type="region of interest" description="Disordered" evidence="2">
    <location>
        <begin position="1"/>
        <end position="34"/>
    </location>
</feature>
<feature type="region of interest" description="Disordered" evidence="2">
    <location>
        <begin position="62"/>
        <end position="131"/>
    </location>
</feature>
<proteinExistence type="predicted"/>
<dbReference type="SUPFAM" id="SSF51045">
    <property type="entry name" value="WW domain"/>
    <property type="match status" value="1"/>
</dbReference>
<evidence type="ECO:0000313" key="5">
    <source>
        <dbReference type="Proteomes" id="UP000694941"/>
    </source>
</evidence>
<keyword evidence="5" id="KW-1185">Reference proteome</keyword>
<feature type="compositionally biased region" description="Polar residues" evidence="2">
    <location>
        <begin position="305"/>
        <end position="314"/>
    </location>
</feature>
<feature type="domain" description="PID" evidence="3">
    <location>
        <begin position="331"/>
        <end position="461"/>
    </location>
</feature>
<protein>
    <submittedName>
        <fullName evidence="6">Amyloid beta A4 precursor protein-binding family B member 2-like</fullName>
    </submittedName>
</protein>
<evidence type="ECO:0000256" key="1">
    <source>
        <dbReference type="ARBA" id="ARBA00022737"/>
    </source>
</evidence>
<dbReference type="PROSITE" id="PS50020">
    <property type="entry name" value="WW_DOMAIN_2"/>
    <property type="match status" value="1"/>
</dbReference>
<feature type="non-terminal residue" evidence="6">
    <location>
        <position position="595"/>
    </location>
</feature>
<name>A0ABM1TQN2_LIMPO</name>
<dbReference type="SMART" id="SM00462">
    <property type="entry name" value="PTB"/>
    <property type="match status" value="1"/>
</dbReference>
<feature type="domain" description="WW" evidence="4">
    <location>
        <begin position="239"/>
        <end position="271"/>
    </location>
</feature>
<dbReference type="PANTHER" id="PTHR14058:SF8">
    <property type="entry name" value="PROTEIN FE65 HOMOLOG"/>
    <property type="match status" value="1"/>
</dbReference>
<sequence>MSFSNPNYHLDPADENRNQELLGESGSDEDDPLYDSLDAVCKINRKPSIKSRRSYAQLKIESMGVDLNTDPADALENERLLEPDSENNITTSAGDQTPNVFTATTSSDDNDNVKKDSNDNENRDRAAERRTNSFLDYYLGLESASLQLSESPFEHQSDSSSENDVKKQETSREVHEVNRDKDEAFEREIPHIQGSLTNDLYAVPMRKKVGKTDSEKDSLSHSNSLQEDTSNTSSDADDDLLPRGWEKHEDDSGPYYWHISSGTIQREAPPPMPLNERSRARKISKGFHSQVSHGTPEPTSRYKPTWSSVPSSMQDVRPSRKWENQIKYKPIRFAVRSLGWMEIAEEDLTPERSSKAVNKCIVNLSVGRNAILDVVGRWGEGKDLYMDLDDYCLRLIHPQDMNVLNTQPIHTIRVWGVGRDNGRERDFAYVARDRSTRKHMCHVFRCDIPARIIANTLRDICKKIMLERSLQHNLAKPVGGHEISADHMVNHQKFTWQGGAVRPTELPIDQRRLRLSNSNTFQTCKLLHHILYLHNDEEKLLVECRVRFLSFLGIGRDVKYCGFIMHTADDKFMAYVFYSEPSTGALCKTIEAACK</sequence>
<feature type="compositionally biased region" description="Basic and acidic residues" evidence="2">
    <location>
        <begin position="111"/>
        <end position="131"/>
    </location>
</feature>
<dbReference type="PANTHER" id="PTHR14058">
    <property type="entry name" value="AMYLOID BETA A4 PRECURSOR PROTEIN-BINDING FAMILY B"/>
    <property type="match status" value="1"/>
</dbReference>
<keyword evidence="1" id="KW-0677">Repeat</keyword>
<dbReference type="InterPro" id="IPR006020">
    <property type="entry name" value="PTB/PI_dom"/>
</dbReference>
<organism evidence="5 6">
    <name type="scientific">Limulus polyphemus</name>
    <name type="common">Atlantic horseshoe crab</name>
    <dbReference type="NCBI Taxonomy" id="6850"/>
    <lineage>
        <taxon>Eukaryota</taxon>
        <taxon>Metazoa</taxon>
        <taxon>Ecdysozoa</taxon>
        <taxon>Arthropoda</taxon>
        <taxon>Chelicerata</taxon>
        <taxon>Merostomata</taxon>
        <taxon>Xiphosura</taxon>
        <taxon>Limulidae</taxon>
        <taxon>Limulus</taxon>
    </lineage>
</organism>
<evidence type="ECO:0000313" key="6">
    <source>
        <dbReference type="RefSeq" id="XP_022258188.1"/>
    </source>
</evidence>
<dbReference type="InterPro" id="IPR001202">
    <property type="entry name" value="WW_dom"/>
</dbReference>
<gene>
    <name evidence="6" type="primary">LOC106474095</name>
</gene>
<dbReference type="RefSeq" id="XP_022258188.1">
    <property type="nucleotide sequence ID" value="XM_022402480.1"/>
</dbReference>
<dbReference type="Gene3D" id="2.30.29.30">
    <property type="entry name" value="Pleckstrin-homology domain (PH domain)/Phosphotyrosine-binding domain (PTB)"/>
    <property type="match status" value="2"/>
</dbReference>
<feature type="compositionally biased region" description="Basic and acidic residues" evidence="2">
    <location>
        <begin position="152"/>
        <end position="190"/>
    </location>
</feature>
<feature type="compositionally biased region" description="Basic and acidic residues" evidence="2">
    <location>
        <begin position="210"/>
        <end position="219"/>
    </location>
</feature>